<dbReference type="Pfam" id="PF13306">
    <property type="entry name" value="LRR_5"/>
    <property type="match status" value="1"/>
</dbReference>
<evidence type="ECO:0000256" key="3">
    <source>
        <dbReference type="SAM" id="MobiDB-lite"/>
    </source>
</evidence>
<dbReference type="InterPro" id="IPR027954">
    <property type="entry name" value="Transcobalamin-like_C"/>
</dbReference>
<evidence type="ECO:0000256" key="1">
    <source>
        <dbReference type="ARBA" id="ARBA00022737"/>
    </source>
</evidence>
<dbReference type="SUPFAM" id="SSF48239">
    <property type="entry name" value="Terpenoid cyclases/Protein prenyltransferases"/>
    <property type="match status" value="1"/>
</dbReference>
<dbReference type="InterPro" id="IPR032675">
    <property type="entry name" value="LRR_dom_sf"/>
</dbReference>
<reference evidence="6" key="1">
    <citation type="journal article" date="2019" name="Int. J. Syst. Evol. Microbiol.">
        <title>The Global Catalogue of Microorganisms (GCM) 10K type strain sequencing project: providing services to taxonomists for standard genome sequencing and annotation.</title>
        <authorList>
            <consortium name="The Broad Institute Genomics Platform"/>
            <consortium name="The Broad Institute Genome Sequencing Center for Infectious Disease"/>
            <person name="Wu L."/>
            <person name="Ma J."/>
        </authorList>
    </citation>
    <scope>NUCLEOTIDE SEQUENCE [LARGE SCALE GENOMIC DNA]</scope>
    <source>
        <strain evidence="6">CCUG 46385</strain>
    </source>
</reference>
<gene>
    <name evidence="5" type="ORF">ACFO4R_06280</name>
</gene>
<keyword evidence="2" id="KW-0175">Coiled coil</keyword>
<dbReference type="InterPro" id="IPR008930">
    <property type="entry name" value="Terpenoid_cyclase/PrenylTrfase"/>
</dbReference>
<dbReference type="Gene3D" id="2.170.130.30">
    <property type="match status" value="1"/>
</dbReference>
<evidence type="ECO:0000313" key="5">
    <source>
        <dbReference type="EMBL" id="MFC4804688.1"/>
    </source>
</evidence>
<dbReference type="Pfam" id="PF07532">
    <property type="entry name" value="Big_4"/>
    <property type="match status" value="2"/>
</dbReference>
<dbReference type="PANTHER" id="PTHR43308:SF5">
    <property type="entry name" value="S-LAYER PROTEIN _ PEPTIDOGLYCAN ENDO-BETA-N-ACETYLGLUCOSAMINIDASE"/>
    <property type="match status" value="1"/>
</dbReference>
<keyword evidence="6" id="KW-1185">Reference proteome</keyword>
<dbReference type="Pfam" id="PF00395">
    <property type="entry name" value="SLH"/>
    <property type="match status" value="3"/>
</dbReference>
<accession>A0ABV9QKF3</accession>
<name>A0ABV9QKF3_9FIRM</name>
<dbReference type="Pfam" id="PF14478">
    <property type="entry name" value="DUF4430"/>
    <property type="match status" value="2"/>
</dbReference>
<dbReference type="EMBL" id="JBHSHL010000022">
    <property type="protein sequence ID" value="MFC4804688.1"/>
    <property type="molecule type" value="Genomic_DNA"/>
</dbReference>
<feature type="domain" description="SLH" evidence="4">
    <location>
        <begin position="2964"/>
        <end position="3026"/>
    </location>
</feature>
<dbReference type="Gene3D" id="1.20.1270.70">
    <property type="entry name" value="Designed single chain three-helix bundle"/>
    <property type="match status" value="1"/>
</dbReference>
<dbReference type="PANTHER" id="PTHR43308">
    <property type="entry name" value="OUTER MEMBRANE PROTEIN ALPHA-RELATED"/>
    <property type="match status" value="1"/>
</dbReference>
<dbReference type="PROSITE" id="PS51272">
    <property type="entry name" value="SLH"/>
    <property type="match status" value="3"/>
</dbReference>
<dbReference type="Gene3D" id="1.20.1270.90">
    <property type="entry name" value="AF1782-like"/>
    <property type="match status" value="1"/>
</dbReference>
<dbReference type="Pfam" id="PF07554">
    <property type="entry name" value="FIVAR"/>
    <property type="match status" value="2"/>
</dbReference>
<evidence type="ECO:0000313" key="6">
    <source>
        <dbReference type="Proteomes" id="UP001595916"/>
    </source>
</evidence>
<proteinExistence type="predicted"/>
<dbReference type="Gene3D" id="1.50.10.20">
    <property type="match status" value="1"/>
</dbReference>
<keyword evidence="1" id="KW-0677">Repeat</keyword>
<dbReference type="RefSeq" id="WP_379788202.1">
    <property type="nucleotide sequence ID" value="NZ_JBHSHL010000022.1"/>
</dbReference>
<feature type="domain" description="SLH" evidence="4">
    <location>
        <begin position="3030"/>
        <end position="3086"/>
    </location>
</feature>
<dbReference type="InterPro" id="IPR051465">
    <property type="entry name" value="Cell_Envelope_Struct_Comp"/>
</dbReference>
<dbReference type="InterPro" id="IPR001119">
    <property type="entry name" value="SLH_dom"/>
</dbReference>
<evidence type="ECO:0000256" key="2">
    <source>
        <dbReference type="SAM" id="Coils"/>
    </source>
</evidence>
<dbReference type="Proteomes" id="UP001595916">
    <property type="component" value="Unassembled WGS sequence"/>
</dbReference>
<organism evidence="5 6">
    <name type="scientific">Filifactor villosus</name>
    <dbReference type="NCBI Taxonomy" id="29374"/>
    <lineage>
        <taxon>Bacteria</taxon>
        <taxon>Bacillati</taxon>
        <taxon>Bacillota</taxon>
        <taxon>Clostridia</taxon>
        <taxon>Peptostreptococcales</taxon>
        <taxon>Filifactoraceae</taxon>
        <taxon>Filifactor</taxon>
    </lineage>
</organism>
<feature type="domain" description="SLH" evidence="4">
    <location>
        <begin position="2903"/>
        <end position="2963"/>
    </location>
</feature>
<dbReference type="InterPro" id="IPR026906">
    <property type="entry name" value="LRR_5"/>
</dbReference>
<sequence length="3086" mass="342510">MKQQRKLWAKLLALYLSLMVVVSTMPLTIFAEAAAVEPISVLLTIDGHTHRGELVGQNFVNEKAITVEKGQTVSDLIRKYLDENNVAYDMQGDSYLAAMHDLREKEYGDGSGWIYYAWENGKYVFPESTPINQYVLDKPTKIKFVYTIENYFTGYESERKKAKEIAEEMRKNIDREHMSGRIAAMLFNTGQDIPREFVRTVRGRVQSLGSSSSVEEYWDTILAVLATGNDPYNAWGRNLIEEIGSRDILASGSIEDMTYGIAIENAAKFDMRDSKWTAKKLQDKLRTLQNSDGSFGDGTDTEKVIRSALVLSLGELDEGLVDANGKKVEDYLALKMHRAGGLPESKEDGLATATVLLARADDSKDPIGKLSVRVNGNWTAGKRPSPFKSLADFYIGSKKGFKRDLFSKEIDPETTEVATLAMERSHQYFSNPSFAGRSLFKFSEISKPGETENLKREMDALYEEVLTEAKKNTSLSEETAYILKRMGEELTFEQIAGLESKVQLAPKNPNAAYKSVMATVASGKDKAFADTITSGLEQWAESIFNSAFNGTLGLLAMSCGGTSFSTGKQDYITTKLKININYKSKSENGKLLLNDKPHIYGGAASVIDDPQIKENYIANVESLLKTSTAQELKSKPDVVAGLVTALNVLGEDIFAAKYKTKDGKSLVELLKESDKTSSVTFFAVASYKLKNTDGSNIFRYSFEPSIDEKVSEVIGRYISDVELPSHIMKKYDDRDVSEQATKSLEKIKKNQYKLNPTKHKNDVFNLLANGQDIQSVDGHNLIDSITEKPQTNRKNMNIDSLTILNARDYITNPSHPENRETLRQKVLAIKEFTDAGMGKYRISDAGNAMIALAPYYKKGDIEVKTAIDGFLSKASAAMDKDGTIKEFGNNLPLELPYHSNDLALFVQGLIHLGIDPHTDERFIKNGKSVLDGLLSYEVMGGFKMKKEDAQPSNLHTRAALTVLIDYKLFKEGKPLIYNYSDTTAPTPPQEMKYEVNFTITPQEAKDAVLAVTEKDKDEAIEKIDGVYKLKAGEYTVKATKDGYKPLEKDFTVSENSESHRVALEMEKLVENPFDFDEATNTIRGYKTQDAPENLVIPSEIGGVPVKHIAKEAFLYGTYKKKINRPLKSLELPEGLETIGEMAFQGSEFTQITIPSTLKEIHGGFRLSKQLETVTFAPNSQLKILGKDTFFSSAIKEITLPDTVEVIGESAFHSSKLEKINVPASLKEIGASAFALTSMQEFTIPSGVEKLNFDSRGKQGGNGIFFRTFEDEAKQQAAFARVFDESGKADLDNTKAVVNPVEVTFKYVDKVTGLEIETMPSIKAVGRNDKVVKVFGSKIKPSTIEDGDKSLLSNYRHSFDYKAYTIEDARKAIFGNYFTKGSEWTFEAPEVPGYNKPSAITKTLMNKEEEVVFQYESNGQKHRLSIEGEGIGSNVEQGELPSMTLVELTITAPSGKLFKKLMVNNEEVQAVKEGLHHKYSFRIDKDVTVKAEYEEAVYDKELKLTVDKSELKLGEKSGFKVNYRGLDVTLPNSDIVFEYDPEILKVDENMGEVTAVGSGTVELTAKLKTDEAVKDSHSLQAASLRVKIRVEDVNQTAIGPVEVEIRSLKVKEGVDYYKGLTFEKPVPFLAIKEAVKLQNKDAAQKSVLDCGDDGNWMKVIGGLAPSSAYGEKAFFMFAVNDKMANLGVGSFEIKEGDDIVVYVAQDWEKNHGYVYFEQKEYTVQAGEEVSLKLLKASFDMNNATNSSPIPYKGATLLKNIEVLQNSDLQPILSDDNGIFRYTFAQEGEYRLSASKVEEGTNYISRPYAIVKVVGNAGTQKTITSVQQPAPITVDKRTAKEALGLTGQTQATLNDGSTRMLELRWTSESSPAYDANTAGTYVFTADYDLPQGIVGEKPEVKISVTVREETPSPQPDPLQDILTWAKAKQDAIAQSYEALDENKDYWKMAELGKLGKVLKQSSLDFIKASILDESNNIKTDDAGTLAKAVLALRANGIDPENYYGVDLVDALEGTNPSNLWSSAPKIWALSSDDYDVSERLTEEMLQDLLSQRNSEGLWDTDWGWQDSTGFALSALAPYYKDRPEIKEAVEKAVNAISTKQAPNGDITDNVNSLVMVANGLWSCDASYLTDPRLVKDGNTLLHALKGYEIPGEPHFSWKKEPLKDNPMATEQALRGIISILAMRDNKGQIFDYRGTPKYSIDNDSLRVIGYEDLSDITVQEGTQKQDLGLPTSVKLKLSDGNTSDVQVTWDNARPEYDKDKAGNYIFRAEYELPVGAIGIKPAVVVKVIVEEAPRVLESIDPVTPIEVAKGTTEEDAKAKLPSTTVIRDNKGGAHLVELSWTIENYDGNIPAQYTASSTFDLPGNVQPNPSVEHTLTTTIKVLEEGVTPGTGEVDKRELLELVQSIQAEDLQQDKFTPESFEKLQGALETANSVLSNDTATKDEVNTALVALQNARRTLREKANKKELLSVIASAEEKLLQEATYEEDSVLQLKQELEKAREVADNPNVSQEAVTIQTNALISAINTLKKKQPGGNGGGGSGDTNEIRVYFTLVGMERGGSQKQTWIARETHYIPQGSNVRYVFERSLKAKNIEFENPSGNYVTSIKSPIDNEWMSELTNGKYSGWMYMVNGKHPLLGLDEYVLSAEDEIVWHYTNDYRSEEGSEPWNTGGSSGGGSSSGDTKIKLETLNGVVKAELSDSFKKLLKLSIQEVENSEKPTVFIDMRTDEPAREVQLSLDAEVLDLLAQQQKLSLGIKSGVLDFTLDAKALEVVRKAQASAKTNVDINLKSFNSSEALLKQGAIKANEEAMKEIRELIGSRPVFEITLKTKQAEISDYKGGQIEAKVPYALQTGESKDDLTVYRIEEDGSLVEVKSSYDAIAKVMSFTTDHLSFYAVGKKKAEVVEIKAPTFEDVPEGAWYHKAVYELAKEGIVNGKEANRFYPNDKVTRAEFVTLLAKHAKEEAASSKVTTFKDVSQDDWYYNAVMWAYEKGIVKGYGEEFKPERNISREEMTVMLLNYARYKLDIPFSEEAYPLTFKDKDEIQPWAFEAVTVMAKLEVVKGQENNMFKPKAPATRAEAAQMVYQLLKNK</sequence>
<dbReference type="InterPro" id="IPR011081">
    <property type="entry name" value="Big_4"/>
</dbReference>
<protein>
    <submittedName>
        <fullName evidence="5">S-layer homology domain-containing protein</fullName>
    </submittedName>
</protein>
<comment type="caution">
    <text evidence="5">The sequence shown here is derived from an EMBL/GenBank/DDBJ whole genome shotgun (WGS) entry which is preliminary data.</text>
</comment>
<feature type="region of interest" description="Disordered" evidence="3">
    <location>
        <begin position="2657"/>
        <end position="2678"/>
    </location>
</feature>
<evidence type="ECO:0000259" key="4">
    <source>
        <dbReference type="PROSITE" id="PS51272"/>
    </source>
</evidence>
<feature type="coiled-coil region" evidence="2">
    <location>
        <begin position="2439"/>
        <end position="2466"/>
    </location>
</feature>
<dbReference type="Gene3D" id="3.80.10.10">
    <property type="entry name" value="Ribonuclease Inhibitor"/>
    <property type="match status" value="1"/>
</dbReference>